<evidence type="ECO:0000256" key="2">
    <source>
        <dbReference type="SAM" id="MobiDB-lite"/>
    </source>
</evidence>
<protein>
    <submittedName>
        <fullName evidence="5">Uncharacterized protein LOC110274221</fullName>
    </submittedName>
</protein>
<keyword evidence="1" id="KW-0175">Coiled coil</keyword>
<feature type="compositionally biased region" description="Polar residues" evidence="2">
    <location>
        <begin position="198"/>
        <end position="209"/>
    </location>
</feature>
<dbReference type="InterPro" id="IPR024752">
    <property type="entry name" value="Myb/SANT-like_dom"/>
</dbReference>
<dbReference type="KEGG" id="adu:110274221"/>
<dbReference type="Pfam" id="PF12776">
    <property type="entry name" value="Myb_DNA-bind_3"/>
    <property type="match status" value="1"/>
</dbReference>
<dbReference type="AlphaFoldDB" id="A0A9C6WFY1"/>
<feature type="region of interest" description="Disordered" evidence="2">
    <location>
        <begin position="192"/>
        <end position="217"/>
    </location>
</feature>
<sequence length="372" mass="42511">MAKKMASQGDTSSKDNLRWTEEMDAAFLDALIEECSKGNRVDGTFTTTAYDNVLATLKASFGNHLRKDNLKNRLKTLKDHFGVCYDLFHNLSGFSWNPDTKLFTAEPEVWADLIKARPDAKKWMRTPIKHYDKLYFIYGQDRATGNLAGSAKERNKSMAKMKEPINLNDDEYQGFDCEWNDWQPTTHSTSFVAEESPNLGNSNQSNGTQENHRGAKRKAPMSGLFEADMERMSKGIQGLTDMLKDGNSYYDKSLDIATKQALTAERQAETAEKQVMLAERQVLIAEEQIQVAKMQAQAVERGITFLEQSRTRVYSENDVYNELKKLGVVKEIFWSCYRFLCRDERAKREFFGVPFEDRHGALYDLMKEAGAI</sequence>
<organism evidence="4 5">
    <name type="scientific">Arachis duranensis</name>
    <name type="common">Wild peanut</name>
    <dbReference type="NCBI Taxonomy" id="130453"/>
    <lineage>
        <taxon>Eukaryota</taxon>
        <taxon>Viridiplantae</taxon>
        <taxon>Streptophyta</taxon>
        <taxon>Embryophyta</taxon>
        <taxon>Tracheophyta</taxon>
        <taxon>Spermatophyta</taxon>
        <taxon>Magnoliopsida</taxon>
        <taxon>eudicotyledons</taxon>
        <taxon>Gunneridae</taxon>
        <taxon>Pentapetalae</taxon>
        <taxon>rosids</taxon>
        <taxon>fabids</taxon>
        <taxon>Fabales</taxon>
        <taxon>Fabaceae</taxon>
        <taxon>Papilionoideae</taxon>
        <taxon>50 kb inversion clade</taxon>
        <taxon>dalbergioids sensu lato</taxon>
        <taxon>Dalbergieae</taxon>
        <taxon>Pterocarpus clade</taxon>
        <taxon>Arachis</taxon>
    </lineage>
</organism>
<dbReference type="PANTHER" id="PTHR46929">
    <property type="entry name" value="EXPRESSED PROTEIN"/>
    <property type="match status" value="1"/>
</dbReference>
<feature type="domain" description="Myb/SANT-like" evidence="3">
    <location>
        <begin position="18"/>
        <end position="112"/>
    </location>
</feature>
<keyword evidence="4" id="KW-1185">Reference proteome</keyword>
<evidence type="ECO:0000313" key="4">
    <source>
        <dbReference type="Proteomes" id="UP000515211"/>
    </source>
</evidence>
<accession>A0A9C6WFY1</accession>
<dbReference type="Proteomes" id="UP000515211">
    <property type="component" value="Chromosome 7"/>
</dbReference>
<dbReference type="RefSeq" id="XP_052108286.1">
    <property type="nucleotide sequence ID" value="XM_052252326.1"/>
</dbReference>
<proteinExistence type="predicted"/>
<name>A0A9C6WFY1_ARADU</name>
<reference evidence="5" key="2">
    <citation type="submission" date="2025-08" db="UniProtKB">
        <authorList>
            <consortium name="RefSeq"/>
        </authorList>
    </citation>
    <scope>IDENTIFICATION</scope>
    <source>
        <tissue evidence="5">Whole plant</tissue>
    </source>
</reference>
<evidence type="ECO:0000259" key="3">
    <source>
        <dbReference type="Pfam" id="PF12776"/>
    </source>
</evidence>
<feature type="coiled-coil region" evidence="1">
    <location>
        <begin position="254"/>
        <end position="288"/>
    </location>
</feature>
<dbReference type="GeneID" id="110274221"/>
<gene>
    <name evidence="5" type="primary">LOC110274221</name>
</gene>
<reference evidence="4" key="1">
    <citation type="journal article" date="2016" name="Nat. Genet.">
        <title>The genome sequences of Arachis duranensis and Arachis ipaensis, the diploid ancestors of cultivated peanut.</title>
        <authorList>
            <person name="Bertioli D.J."/>
            <person name="Cannon S.B."/>
            <person name="Froenicke L."/>
            <person name="Huang G."/>
            <person name="Farmer A.D."/>
            <person name="Cannon E.K."/>
            <person name="Liu X."/>
            <person name="Gao D."/>
            <person name="Clevenger J."/>
            <person name="Dash S."/>
            <person name="Ren L."/>
            <person name="Moretzsohn M.C."/>
            <person name="Shirasawa K."/>
            <person name="Huang W."/>
            <person name="Vidigal B."/>
            <person name="Abernathy B."/>
            <person name="Chu Y."/>
            <person name="Niederhuth C.E."/>
            <person name="Umale P."/>
            <person name="Araujo A.C."/>
            <person name="Kozik A."/>
            <person name="Kim K.D."/>
            <person name="Burow M.D."/>
            <person name="Varshney R.K."/>
            <person name="Wang X."/>
            <person name="Zhang X."/>
            <person name="Barkley N."/>
            <person name="Guimaraes P.M."/>
            <person name="Isobe S."/>
            <person name="Guo B."/>
            <person name="Liao B."/>
            <person name="Stalker H.T."/>
            <person name="Schmitz R.J."/>
            <person name="Scheffler B.E."/>
            <person name="Leal-Bertioli S.C."/>
            <person name="Xun X."/>
            <person name="Jackson S.A."/>
            <person name="Michelmore R."/>
            <person name="Ozias-Akins P."/>
        </authorList>
    </citation>
    <scope>NUCLEOTIDE SEQUENCE [LARGE SCALE GENOMIC DNA]</scope>
    <source>
        <strain evidence="4">cv. V14167</strain>
    </source>
</reference>
<dbReference type="PANTHER" id="PTHR46929:SF4">
    <property type="entry name" value="MYB_SANT-LIKE DOMAIN-CONTAINING PROTEIN"/>
    <property type="match status" value="1"/>
</dbReference>
<evidence type="ECO:0000256" key="1">
    <source>
        <dbReference type="SAM" id="Coils"/>
    </source>
</evidence>
<evidence type="ECO:0000313" key="5">
    <source>
        <dbReference type="RefSeq" id="XP_052108286.1"/>
    </source>
</evidence>